<reference evidence="2 3" key="2">
    <citation type="journal article" date="2016" name="Genome Announc.">
        <title>Draft Genome Sequence of Zhouia amylolytica AD3, Isolated from Tidal Flat Sediment.</title>
        <authorList>
            <person name="Jia B."/>
            <person name="Jin H.M."/>
            <person name="Lee H.J."/>
            <person name="Jeon C.O."/>
        </authorList>
    </citation>
    <scope>NUCLEOTIDE SEQUENCE [LARGE SCALE GENOMIC DNA]</scope>
    <source>
        <strain evidence="2 3">AD3</strain>
    </source>
</reference>
<organism evidence="2 3">
    <name type="scientific">Zhouia amylolytica AD3</name>
    <dbReference type="NCBI Taxonomy" id="1286632"/>
    <lineage>
        <taxon>Bacteria</taxon>
        <taxon>Pseudomonadati</taxon>
        <taxon>Bacteroidota</taxon>
        <taxon>Flavobacteriia</taxon>
        <taxon>Flavobacteriales</taxon>
        <taxon>Flavobacteriaceae</taxon>
        <taxon>Zhouia</taxon>
    </lineage>
</organism>
<evidence type="ECO:0000313" key="2">
    <source>
        <dbReference type="EMBL" id="ETN96987.1"/>
    </source>
</evidence>
<dbReference type="EMBL" id="AYXY01000001">
    <property type="protein sequence ID" value="ETN96987.1"/>
    <property type="molecule type" value="Genomic_DNA"/>
</dbReference>
<dbReference type="RefSeq" id="WP_038261442.1">
    <property type="nucleotide sequence ID" value="NZ_AYXY01000001.1"/>
</dbReference>
<dbReference type="Proteomes" id="UP000018850">
    <property type="component" value="Unassembled WGS sequence"/>
</dbReference>
<keyword evidence="3" id="KW-1185">Reference proteome</keyword>
<name>W2UUF3_9FLAO</name>
<comment type="caution">
    <text evidence="2">The sequence shown here is derived from an EMBL/GenBank/DDBJ whole genome shotgun (WGS) entry which is preliminary data.</text>
</comment>
<dbReference type="eggNOG" id="ENOG5032JAR">
    <property type="taxonomic scope" value="Bacteria"/>
</dbReference>
<proteinExistence type="predicted"/>
<evidence type="ECO:0000313" key="3">
    <source>
        <dbReference type="Proteomes" id="UP000018850"/>
    </source>
</evidence>
<reference evidence="3" key="1">
    <citation type="submission" date="2013-11" db="EMBL/GenBank/DDBJ databases">
        <title>Draft genome sequence from a member of Zhouia, isolated tidal flat.</title>
        <authorList>
            <person name="Jin H."/>
            <person name="Jeon C.O."/>
        </authorList>
    </citation>
    <scope>NUCLEOTIDE SEQUENCE [LARGE SCALE GENOMIC DNA]</scope>
    <source>
        <strain evidence="3">AD3</strain>
    </source>
</reference>
<dbReference type="PROSITE" id="PS51257">
    <property type="entry name" value="PROKAR_LIPOPROTEIN"/>
    <property type="match status" value="1"/>
</dbReference>
<keyword evidence="1" id="KW-0732">Signal</keyword>
<accession>W2UUF3</accession>
<feature type="signal peptide" evidence="1">
    <location>
        <begin position="1"/>
        <end position="18"/>
    </location>
</feature>
<dbReference type="PATRIC" id="fig|1286632.3.peg.413"/>
<sequence length="153" mass="17294">MKKLALVTVSLIVSAACAPEKKQNPAPVKTSIIGTWKLITGITIKDNDTIITDYTKDQEMIKIINETHFAFLRHDKNTSNDSTAVFAAGGGPYTIEDNIYTEYLEYCNYRAWENNSFSFEYSIHNDTLTTIGVEKIDKIGVNHINMEKLVRLK</sequence>
<dbReference type="AlphaFoldDB" id="W2UUF3"/>
<evidence type="ECO:0008006" key="4">
    <source>
        <dbReference type="Google" id="ProtNLM"/>
    </source>
</evidence>
<protein>
    <recommendedName>
        <fullName evidence="4">Lipocalin-like domain-containing protein</fullName>
    </recommendedName>
</protein>
<gene>
    <name evidence="2" type="ORF">P278_04130</name>
</gene>
<evidence type="ECO:0000256" key="1">
    <source>
        <dbReference type="SAM" id="SignalP"/>
    </source>
</evidence>
<feature type="chain" id="PRO_5004827551" description="Lipocalin-like domain-containing protein" evidence="1">
    <location>
        <begin position="19"/>
        <end position="153"/>
    </location>
</feature>
<dbReference type="STRING" id="376730.SAMN04487906_2709"/>